<keyword evidence="8 11" id="KW-0067">ATP-binding</keyword>
<dbReference type="Gene3D" id="3.40.50.300">
    <property type="entry name" value="P-loop containing nucleotide triphosphate hydrolases"/>
    <property type="match status" value="1"/>
</dbReference>
<dbReference type="CDD" id="cd00464">
    <property type="entry name" value="SK"/>
    <property type="match status" value="1"/>
</dbReference>
<keyword evidence="9 11" id="KW-0057">Aromatic amino acid biosynthesis</keyword>
<evidence type="ECO:0000256" key="3">
    <source>
        <dbReference type="ARBA" id="ARBA00012154"/>
    </source>
</evidence>
<feature type="binding site" evidence="11">
    <location>
        <position position="56"/>
    </location>
    <ligand>
        <name>substrate</name>
    </ligand>
</feature>
<protein>
    <recommendedName>
        <fullName evidence="3 11">Shikimate kinase</fullName>
        <shortName evidence="11">SK</shortName>
        <ecNumber evidence="3 11">2.7.1.71</ecNumber>
    </recommendedName>
</protein>
<keyword evidence="5 11" id="KW-0808">Transferase</keyword>
<dbReference type="HAMAP" id="MF_00109">
    <property type="entry name" value="Shikimate_kinase"/>
    <property type="match status" value="1"/>
</dbReference>
<name>A0A917Q014_9BACI</name>
<dbReference type="SUPFAM" id="SSF52540">
    <property type="entry name" value="P-loop containing nucleoside triphosphate hydrolases"/>
    <property type="match status" value="1"/>
</dbReference>
<dbReference type="InterPro" id="IPR027417">
    <property type="entry name" value="P-loop_NTPase"/>
</dbReference>
<feature type="binding site" evidence="11">
    <location>
        <position position="15"/>
    </location>
    <ligand>
        <name>Mg(2+)</name>
        <dbReference type="ChEBI" id="CHEBI:18420"/>
    </ligand>
</feature>
<dbReference type="PRINTS" id="PR01100">
    <property type="entry name" value="SHIKIMTKNASE"/>
</dbReference>
<comment type="similarity">
    <text evidence="2 11">Belongs to the shikimate kinase family.</text>
</comment>
<dbReference type="GO" id="GO:0004765">
    <property type="term" value="F:shikimate kinase activity"/>
    <property type="evidence" value="ECO:0007669"/>
    <property type="project" value="UniProtKB-UniRule"/>
</dbReference>
<evidence type="ECO:0000256" key="7">
    <source>
        <dbReference type="ARBA" id="ARBA00022777"/>
    </source>
</evidence>
<evidence type="ECO:0000256" key="10">
    <source>
        <dbReference type="ARBA" id="ARBA00048567"/>
    </source>
</evidence>
<keyword evidence="11" id="KW-0460">Magnesium</keyword>
<dbReference type="InterPro" id="IPR031322">
    <property type="entry name" value="Shikimate/glucono_kinase"/>
</dbReference>
<dbReference type="PANTHER" id="PTHR21087">
    <property type="entry name" value="SHIKIMATE KINASE"/>
    <property type="match status" value="1"/>
</dbReference>
<dbReference type="GO" id="GO:0005829">
    <property type="term" value="C:cytosol"/>
    <property type="evidence" value="ECO:0007669"/>
    <property type="project" value="TreeGrafter"/>
</dbReference>
<reference evidence="12" key="2">
    <citation type="submission" date="2020-09" db="EMBL/GenBank/DDBJ databases">
        <authorList>
            <person name="Sun Q."/>
            <person name="Ohkuma M."/>
        </authorList>
    </citation>
    <scope>NUCLEOTIDE SEQUENCE</scope>
    <source>
        <strain evidence="12">JCM 12580</strain>
    </source>
</reference>
<dbReference type="Proteomes" id="UP000658382">
    <property type="component" value="Unassembled WGS sequence"/>
</dbReference>
<comment type="cofactor">
    <cofactor evidence="11">
        <name>Mg(2+)</name>
        <dbReference type="ChEBI" id="CHEBI:18420"/>
    </cofactor>
    <text evidence="11">Binds 1 Mg(2+) ion per subunit.</text>
</comment>
<accession>A0A917Q014</accession>
<gene>
    <name evidence="11 12" type="primary">aroK</name>
    <name evidence="12" type="ORF">GCM10007063_26770</name>
</gene>
<comment type="caution">
    <text evidence="11">Lacks conserved residue(s) required for the propagation of feature annotation.</text>
</comment>
<dbReference type="GO" id="GO:0009423">
    <property type="term" value="P:chorismate biosynthetic process"/>
    <property type="evidence" value="ECO:0007669"/>
    <property type="project" value="UniProtKB-UniRule"/>
</dbReference>
<evidence type="ECO:0000256" key="1">
    <source>
        <dbReference type="ARBA" id="ARBA00004842"/>
    </source>
</evidence>
<feature type="binding site" evidence="11">
    <location>
        <position position="33"/>
    </location>
    <ligand>
        <name>substrate</name>
    </ligand>
</feature>
<organism evidence="12 13">
    <name type="scientific">Lentibacillus kapialis</name>
    <dbReference type="NCBI Taxonomy" id="340214"/>
    <lineage>
        <taxon>Bacteria</taxon>
        <taxon>Bacillati</taxon>
        <taxon>Bacillota</taxon>
        <taxon>Bacilli</taxon>
        <taxon>Bacillales</taxon>
        <taxon>Bacillaceae</taxon>
        <taxon>Lentibacillus</taxon>
    </lineage>
</organism>
<dbReference type="GO" id="GO:0008652">
    <property type="term" value="P:amino acid biosynthetic process"/>
    <property type="evidence" value="ECO:0007669"/>
    <property type="project" value="UniProtKB-KW"/>
</dbReference>
<comment type="subcellular location">
    <subcellularLocation>
        <location evidence="11">Cytoplasm</location>
    </subcellularLocation>
</comment>
<evidence type="ECO:0000256" key="11">
    <source>
        <dbReference type="HAMAP-Rule" id="MF_00109"/>
    </source>
</evidence>
<dbReference type="Pfam" id="PF01202">
    <property type="entry name" value="SKI"/>
    <property type="match status" value="1"/>
</dbReference>
<comment type="function">
    <text evidence="11">Catalyzes the specific phosphorylation of the 3-hydroxyl group of shikimic acid using ATP as a cosubstrate.</text>
</comment>
<keyword evidence="6 11" id="KW-0547">Nucleotide-binding</keyword>
<keyword evidence="11" id="KW-0479">Metal-binding</keyword>
<dbReference type="RefSeq" id="WP_188633609.1">
    <property type="nucleotide sequence ID" value="NZ_BMNQ01000047.1"/>
</dbReference>
<comment type="pathway">
    <text evidence="1 11">Metabolic intermediate biosynthesis; chorismate biosynthesis; chorismate from D-erythrose 4-phosphate and phosphoenolpyruvate: step 5/7.</text>
</comment>
<dbReference type="PANTHER" id="PTHR21087:SF16">
    <property type="entry name" value="SHIKIMATE KINASE 1, CHLOROPLASTIC"/>
    <property type="match status" value="1"/>
</dbReference>
<dbReference type="PROSITE" id="PS01128">
    <property type="entry name" value="SHIKIMATE_KINASE"/>
    <property type="match status" value="1"/>
</dbReference>
<dbReference type="GO" id="GO:0005524">
    <property type="term" value="F:ATP binding"/>
    <property type="evidence" value="ECO:0007669"/>
    <property type="project" value="UniProtKB-UniRule"/>
</dbReference>
<evidence type="ECO:0000256" key="9">
    <source>
        <dbReference type="ARBA" id="ARBA00023141"/>
    </source>
</evidence>
<dbReference type="AlphaFoldDB" id="A0A917Q014"/>
<dbReference type="InterPro" id="IPR000623">
    <property type="entry name" value="Shikimate_kinase/TSH1"/>
</dbReference>
<comment type="catalytic activity">
    <reaction evidence="10 11">
        <text>shikimate + ATP = 3-phosphoshikimate + ADP + H(+)</text>
        <dbReference type="Rhea" id="RHEA:13121"/>
        <dbReference type="ChEBI" id="CHEBI:15378"/>
        <dbReference type="ChEBI" id="CHEBI:30616"/>
        <dbReference type="ChEBI" id="CHEBI:36208"/>
        <dbReference type="ChEBI" id="CHEBI:145989"/>
        <dbReference type="ChEBI" id="CHEBI:456216"/>
        <dbReference type="EC" id="2.7.1.71"/>
    </reaction>
</comment>
<evidence type="ECO:0000256" key="2">
    <source>
        <dbReference type="ARBA" id="ARBA00006997"/>
    </source>
</evidence>
<evidence type="ECO:0000313" key="12">
    <source>
        <dbReference type="EMBL" id="GGK03223.1"/>
    </source>
</evidence>
<evidence type="ECO:0000313" key="13">
    <source>
        <dbReference type="Proteomes" id="UP000658382"/>
    </source>
</evidence>
<dbReference type="EMBL" id="BMNQ01000047">
    <property type="protein sequence ID" value="GGK03223.1"/>
    <property type="molecule type" value="Genomic_DNA"/>
</dbReference>
<dbReference type="GO" id="GO:0009073">
    <property type="term" value="P:aromatic amino acid family biosynthetic process"/>
    <property type="evidence" value="ECO:0007669"/>
    <property type="project" value="UniProtKB-KW"/>
</dbReference>
<sequence>MQTVYLIGFMGSGKSTVGKLLHETLGGMYADTDQMIIDKYGEIVSIFEQKGEKQFRYYESEMLKHTAGGKFIVSTGGGIIERQENGEFMKNNGRIVYLATSFDEITRRLGNDPERPLWDKNHSEKERLYQRRNRIYSALADLKIMTDHKSPHSVAKEILGYLQ</sequence>
<feature type="binding site" evidence="11">
    <location>
        <begin position="11"/>
        <end position="16"/>
    </location>
    <ligand>
        <name>ATP</name>
        <dbReference type="ChEBI" id="CHEBI:30616"/>
    </ligand>
</feature>
<feature type="binding site" evidence="11">
    <location>
        <position position="77"/>
    </location>
    <ligand>
        <name>substrate</name>
    </ligand>
</feature>
<feature type="binding site" evidence="11">
    <location>
        <position position="132"/>
    </location>
    <ligand>
        <name>substrate</name>
    </ligand>
</feature>
<comment type="subunit">
    <text evidence="11">Monomer.</text>
</comment>
<reference evidence="12" key="1">
    <citation type="journal article" date="2014" name="Int. J. Syst. Evol. Microbiol.">
        <title>Complete genome sequence of Corynebacterium casei LMG S-19264T (=DSM 44701T), isolated from a smear-ripened cheese.</title>
        <authorList>
            <consortium name="US DOE Joint Genome Institute (JGI-PGF)"/>
            <person name="Walter F."/>
            <person name="Albersmeier A."/>
            <person name="Kalinowski J."/>
            <person name="Ruckert C."/>
        </authorList>
    </citation>
    <scope>NUCLEOTIDE SEQUENCE</scope>
    <source>
        <strain evidence="12">JCM 12580</strain>
    </source>
</reference>
<keyword evidence="11" id="KW-0963">Cytoplasm</keyword>
<keyword evidence="13" id="KW-1185">Reference proteome</keyword>
<evidence type="ECO:0000256" key="4">
    <source>
        <dbReference type="ARBA" id="ARBA00022605"/>
    </source>
</evidence>
<feature type="binding site" evidence="11">
    <location>
        <position position="115"/>
    </location>
    <ligand>
        <name>ATP</name>
        <dbReference type="ChEBI" id="CHEBI:30616"/>
    </ligand>
</feature>
<evidence type="ECO:0000256" key="6">
    <source>
        <dbReference type="ARBA" id="ARBA00022741"/>
    </source>
</evidence>
<comment type="caution">
    <text evidence="12">The sequence shown here is derived from an EMBL/GenBank/DDBJ whole genome shotgun (WGS) entry which is preliminary data.</text>
</comment>
<keyword evidence="4 11" id="KW-0028">Amino-acid biosynthesis</keyword>
<evidence type="ECO:0000256" key="8">
    <source>
        <dbReference type="ARBA" id="ARBA00022840"/>
    </source>
</evidence>
<dbReference type="GO" id="GO:0000287">
    <property type="term" value="F:magnesium ion binding"/>
    <property type="evidence" value="ECO:0007669"/>
    <property type="project" value="UniProtKB-UniRule"/>
</dbReference>
<dbReference type="InterPro" id="IPR023000">
    <property type="entry name" value="Shikimate_kinase_CS"/>
</dbReference>
<dbReference type="EC" id="2.7.1.71" evidence="3 11"/>
<proteinExistence type="inferred from homology"/>
<keyword evidence="7 11" id="KW-0418">Kinase</keyword>
<evidence type="ECO:0000256" key="5">
    <source>
        <dbReference type="ARBA" id="ARBA00022679"/>
    </source>
</evidence>